<feature type="domain" description="Pyridoxamine kinase/Phosphomethylpyrimidine kinase" evidence="12">
    <location>
        <begin position="19"/>
        <end position="267"/>
    </location>
</feature>
<dbReference type="Gene3D" id="3.40.1190.20">
    <property type="match status" value="1"/>
</dbReference>
<evidence type="ECO:0000259" key="12">
    <source>
        <dbReference type="Pfam" id="PF08543"/>
    </source>
</evidence>
<dbReference type="SUPFAM" id="SSF53613">
    <property type="entry name" value="Ribokinase-like"/>
    <property type="match status" value="1"/>
</dbReference>
<comment type="catalytic activity">
    <reaction evidence="1">
        <text>4-amino-5-hydroxymethyl-2-methylpyrimidine + ATP = 4-amino-2-methyl-5-(phosphooxymethyl)pyrimidine + ADP + H(+)</text>
        <dbReference type="Rhea" id="RHEA:23096"/>
        <dbReference type="ChEBI" id="CHEBI:15378"/>
        <dbReference type="ChEBI" id="CHEBI:16892"/>
        <dbReference type="ChEBI" id="CHEBI:30616"/>
        <dbReference type="ChEBI" id="CHEBI:58354"/>
        <dbReference type="ChEBI" id="CHEBI:456216"/>
        <dbReference type="EC" id="2.7.1.49"/>
    </reaction>
</comment>
<keyword evidence="9" id="KW-0784">Thiamine biosynthesis</keyword>
<dbReference type="SUPFAM" id="SSF48613">
    <property type="entry name" value="Heme oxygenase-like"/>
    <property type="match status" value="1"/>
</dbReference>
<evidence type="ECO:0000256" key="7">
    <source>
        <dbReference type="ARBA" id="ARBA00022777"/>
    </source>
</evidence>
<evidence type="ECO:0000256" key="9">
    <source>
        <dbReference type="ARBA" id="ARBA00022977"/>
    </source>
</evidence>
<dbReference type="InterPro" id="IPR004399">
    <property type="entry name" value="HMP/HMP-P_kinase_dom"/>
</dbReference>
<dbReference type="EMBL" id="MQVR01000111">
    <property type="protein sequence ID" value="OKL52960.1"/>
    <property type="molecule type" value="Genomic_DNA"/>
</dbReference>
<keyword evidence="6" id="KW-0547">Nucleotide-binding</keyword>
<dbReference type="CDD" id="cd19365">
    <property type="entry name" value="TenA_C-like"/>
    <property type="match status" value="1"/>
</dbReference>
<dbReference type="CDD" id="cd01169">
    <property type="entry name" value="HMPP_kinase"/>
    <property type="match status" value="1"/>
</dbReference>
<protein>
    <submittedName>
        <fullName evidence="13">Bifunctional hydroxymethylpyrimidine kinase/phosphomethylpyrimidine kinase</fullName>
    </submittedName>
</protein>
<evidence type="ECO:0000256" key="8">
    <source>
        <dbReference type="ARBA" id="ARBA00022840"/>
    </source>
</evidence>
<reference evidence="14" key="1">
    <citation type="submission" date="2016-12" db="EMBL/GenBank/DDBJ databases">
        <authorList>
            <person name="Meng X."/>
        </authorList>
    </citation>
    <scope>NUCLEOTIDE SEQUENCE [LARGE SCALE GENOMIC DNA]</scope>
    <source>
        <strain evidence="14">DSM 19116</strain>
    </source>
</reference>
<comment type="caution">
    <text evidence="13">The sequence shown here is derived from an EMBL/GenBank/DDBJ whole genome shotgun (WGS) entry which is preliminary data.</text>
</comment>
<dbReference type="InterPro" id="IPR016084">
    <property type="entry name" value="Haem_Oase-like_multi-hlx"/>
</dbReference>
<dbReference type="Pfam" id="PF03070">
    <property type="entry name" value="TENA_THI-4"/>
    <property type="match status" value="1"/>
</dbReference>
<keyword evidence="7 13" id="KW-0418">Kinase</keyword>
<evidence type="ECO:0000256" key="1">
    <source>
        <dbReference type="ARBA" id="ARBA00000151"/>
    </source>
</evidence>
<evidence type="ECO:0000313" key="14">
    <source>
        <dbReference type="Proteomes" id="UP000185628"/>
    </source>
</evidence>
<gene>
    <name evidence="13" type="ORF">BSZ39_12070</name>
</gene>
<dbReference type="InterPro" id="IPR029056">
    <property type="entry name" value="Ribokinase-like"/>
</dbReference>
<dbReference type="AlphaFoldDB" id="A0A1Q5Q014"/>
<dbReference type="PANTHER" id="PTHR20858:SF17">
    <property type="entry name" value="HYDROXYMETHYLPYRIMIDINE_PHOSPHOMETHYLPYRIMIDINE KINASE THI20-RELATED"/>
    <property type="match status" value="1"/>
</dbReference>
<name>A0A1Q5Q014_9ACTO</name>
<keyword evidence="14" id="KW-1185">Reference proteome</keyword>
<dbReference type="GO" id="GO:0009229">
    <property type="term" value="P:thiamine diphosphate biosynthetic process"/>
    <property type="evidence" value="ECO:0007669"/>
    <property type="project" value="UniProtKB-UniPathway"/>
</dbReference>
<evidence type="ECO:0000256" key="6">
    <source>
        <dbReference type="ARBA" id="ARBA00022741"/>
    </source>
</evidence>
<keyword evidence="5" id="KW-0808">Transferase</keyword>
<evidence type="ECO:0000256" key="3">
    <source>
        <dbReference type="ARBA" id="ARBA00003848"/>
    </source>
</evidence>
<comment type="pathway">
    <text evidence="4">Cofactor biosynthesis; thiamine diphosphate biosynthesis; 4-amino-2-methyl-5-diphosphomethylpyrimidine from 5-amino-1-(5-phospho-D-ribosyl)imidazole: step 3/3.</text>
</comment>
<dbReference type="Proteomes" id="UP000185628">
    <property type="component" value="Unassembled WGS sequence"/>
</dbReference>
<dbReference type="NCBIfam" id="TIGR00097">
    <property type="entry name" value="HMP-P_kinase"/>
    <property type="match status" value="1"/>
</dbReference>
<feature type="domain" description="Thiaminase-2/PQQC" evidence="11">
    <location>
        <begin position="326"/>
        <end position="517"/>
    </location>
</feature>
<keyword evidence="8" id="KW-0067">ATP-binding</keyword>
<dbReference type="InterPro" id="IPR013749">
    <property type="entry name" value="PM/HMP-P_kinase-1"/>
</dbReference>
<dbReference type="NCBIfam" id="NF011301">
    <property type="entry name" value="PRK14713.1"/>
    <property type="match status" value="1"/>
</dbReference>
<evidence type="ECO:0000256" key="5">
    <source>
        <dbReference type="ARBA" id="ARBA00022679"/>
    </source>
</evidence>
<dbReference type="Gene3D" id="1.20.910.10">
    <property type="entry name" value="Heme oxygenase-like"/>
    <property type="match status" value="1"/>
</dbReference>
<dbReference type="GO" id="GO:0008902">
    <property type="term" value="F:hydroxymethylpyrimidine kinase activity"/>
    <property type="evidence" value="ECO:0007669"/>
    <property type="project" value="UniProtKB-EC"/>
</dbReference>
<evidence type="ECO:0000256" key="2">
    <source>
        <dbReference type="ARBA" id="ARBA00000565"/>
    </source>
</evidence>
<dbReference type="FunFam" id="3.40.1190.20:FF:000003">
    <property type="entry name" value="Phosphomethylpyrimidine kinase ThiD"/>
    <property type="match status" value="1"/>
</dbReference>
<evidence type="ECO:0000313" key="13">
    <source>
        <dbReference type="EMBL" id="OKL52960.1"/>
    </source>
</evidence>
<dbReference type="GO" id="GO:0009228">
    <property type="term" value="P:thiamine biosynthetic process"/>
    <property type="evidence" value="ECO:0007669"/>
    <property type="project" value="UniProtKB-KW"/>
</dbReference>
<dbReference type="PANTHER" id="PTHR20858">
    <property type="entry name" value="PHOSPHOMETHYLPYRIMIDINE KINASE"/>
    <property type="match status" value="1"/>
</dbReference>
<dbReference type="OrthoDB" id="34166at2"/>
<proteinExistence type="predicted"/>
<sequence length="527" mass="56153">MHPVVWQRPPRVLSIAGSDPSGGAGIQADLKSITAAGGYGMTAITALTVQNTQGVRDVHAPSHEFLTAQLEALSDDIDIDGVKTGMLATAQIIEAVATWLEAHPVPVLVVDPVMVATSGDRLLDEDAEEAMRDFCRRATVVTPNIGELAVLTGQSPAQNVEQVLEQARSWSAETGVAVVVKTGHLAGIADATNYLVSPDGTTHAAPTARIETSATHGTGCSLSSALATRLAAGDDPEIALEWASQWLNEAIAHAESLGVGKGHGPVDHSRRARRLSAAANTRPWFEPLPGELHTPDDLPRAAHTSPPRAVPVAGPWTQALWEAGWPTWQAITECRFVDGLVSGTLPGDQFAFYLGQDALYLSDYSRALAALAARSTNAHHGTFWAEGSAGVILVERELHRTWLKGVFPGEQGPVTSHYTSFLLASTLGENYAVGAASVLPCYWLYAEAGALIPPVGDDHPYAAWLRTYQDPAFTDAARRAVEIVEETLDGASPADRSRAARAHLMTTRHELEFFEQATRLLPAVTLP</sequence>
<evidence type="ECO:0000259" key="11">
    <source>
        <dbReference type="Pfam" id="PF03070"/>
    </source>
</evidence>
<comment type="catalytic activity">
    <reaction evidence="2">
        <text>4-amino-2-methyl-5-(phosphooxymethyl)pyrimidine + ATP = 4-amino-2-methyl-5-(diphosphooxymethyl)pyrimidine + ADP</text>
        <dbReference type="Rhea" id="RHEA:19893"/>
        <dbReference type="ChEBI" id="CHEBI:30616"/>
        <dbReference type="ChEBI" id="CHEBI:57841"/>
        <dbReference type="ChEBI" id="CHEBI:58354"/>
        <dbReference type="ChEBI" id="CHEBI:456216"/>
        <dbReference type="EC" id="2.7.4.7"/>
    </reaction>
</comment>
<comment type="function">
    <text evidence="3">Catalyzes the phosphorylation of hydroxymethylpyrimidine phosphate (HMP-P) to HMP-PP, and of HMP to HMP-P.</text>
</comment>
<organism evidence="13 14">
    <name type="scientific">Bowdeniella nasicola</name>
    <dbReference type="NCBI Taxonomy" id="208480"/>
    <lineage>
        <taxon>Bacteria</taxon>
        <taxon>Bacillati</taxon>
        <taxon>Actinomycetota</taxon>
        <taxon>Actinomycetes</taxon>
        <taxon>Actinomycetales</taxon>
        <taxon>Actinomycetaceae</taxon>
        <taxon>Bowdeniella</taxon>
    </lineage>
</organism>
<accession>A0A1Q5Q014</accession>
<dbReference type="GO" id="GO:0005524">
    <property type="term" value="F:ATP binding"/>
    <property type="evidence" value="ECO:0007669"/>
    <property type="project" value="UniProtKB-KW"/>
</dbReference>
<dbReference type="GO" id="GO:0005829">
    <property type="term" value="C:cytosol"/>
    <property type="evidence" value="ECO:0007669"/>
    <property type="project" value="TreeGrafter"/>
</dbReference>
<dbReference type="Pfam" id="PF08543">
    <property type="entry name" value="Phos_pyr_kin"/>
    <property type="match status" value="1"/>
</dbReference>
<dbReference type="InterPro" id="IPR004305">
    <property type="entry name" value="Thiaminase-2/PQQC"/>
</dbReference>
<feature type="region of interest" description="Disordered" evidence="10">
    <location>
        <begin position="285"/>
        <end position="309"/>
    </location>
</feature>
<evidence type="ECO:0000256" key="10">
    <source>
        <dbReference type="SAM" id="MobiDB-lite"/>
    </source>
</evidence>
<dbReference type="UniPathway" id="UPA00060">
    <property type="reaction ID" value="UER00138"/>
</dbReference>
<dbReference type="GO" id="GO:0008972">
    <property type="term" value="F:phosphomethylpyrimidine kinase activity"/>
    <property type="evidence" value="ECO:0007669"/>
    <property type="project" value="UniProtKB-EC"/>
</dbReference>
<evidence type="ECO:0000256" key="4">
    <source>
        <dbReference type="ARBA" id="ARBA00004769"/>
    </source>
</evidence>